<dbReference type="GO" id="GO:0071555">
    <property type="term" value="P:cell wall organization"/>
    <property type="evidence" value="ECO:0007669"/>
    <property type="project" value="UniProtKB-KW"/>
</dbReference>
<evidence type="ECO:0000256" key="14">
    <source>
        <dbReference type="SAM" id="Phobius"/>
    </source>
</evidence>
<keyword evidence="12 14" id="KW-0472">Membrane</keyword>
<keyword evidence="8" id="KW-0378">Hydrolase</keyword>
<keyword evidence="6" id="KW-0645">Protease</keyword>
<evidence type="ECO:0000256" key="11">
    <source>
        <dbReference type="ARBA" id="ARBA00022989"/>
    </source>
</evidence>
<name>A0A316TPN3_9BACT</name>
<evidence type="ECO:0000256" key="12">
    <source>
        <dbReference type="ARBA" id="ARBA00023136"/>
    </source>
</evidence>
<protein>
    <submittedName>
        <fullName evidence="17">Penicillin-binding protein 2</fullName>
    </submittedName>
</protein>
<dbReference type="InterPro" id="IPR036138">
    <property type="entry name" value="PBP_dimer_sf"/>
</dbReference>
<keyword evidence="3" id="KW-1003">Cell membrane</keyword>
<comment type="subcellular location">
    <subcellularLocation>
        <location evidence="2">Cell membrane</location>
    </subcellularLocation>
    <subcellularLocation>
        <location evidence="1">Membrane</location>
        <topology evidence="1">Single-pass membrane protein</topology>
    </subcellularLocation>
</comment>
<dbReference type="AlphaFoldDB" id="A0A316TPN3"/>
<dbReference type="SUPFAM" id="SSF56519">
    <property type="entry name" value="Penicillin binding protein dimerisation domain"/>
    <property type="match status" value="1"/>
</dbReference>
<dbReference type="Gene3D" id="3.30.1390.30">
    <property type="entry name" value="Penicillin-binding protein 2a, domain 3"/>
    <property type="match status" value="1"/>
</dbReference>
<keyword evidence="9" id="KW-0133">Cell shape</keyword>
<dbReference type="SUPFAM" id="SSF56601">
    <property type="entry name" value="beta-lactamase/transpeptidase-like"/>
    <property type="match status" value="1"/>
</dbReference>
<keyword evidence="10" id="KW-0573">Peptidoglycan synthesis</keyword>
<dbReference type="InterPro" id="IPR001460">
    <property type="entry name" value="PCN-bd_Tpept"/>
</dbReference>
<evidence type="ECO:0000313" key="18">
    <source>
        <dbReference type="Proteomes" id="UP000245533"/>
    </source>
</evidence>
<keyword evidence="4" id="KW-0997">Cell inner membrane</keyword>
<accession>A0A316TPN3</accession>
<evidence type="ECO:0000256" key="7">
    <source>
        <dbReference type="ARBA" id="ARBA00022692"/>
    </source>
</evidence>
<dbReference type="InterPro" id="IPR005311">
    <property type="entry name" value="PBP_dimer"/>
</dbReference>
<dbReference type="GO" id="GO:0009002">
    <property type="term" value="F:serine-type D-Ala-D-Ala carboxypeptidase activity"/>
    <property type="evidence" value="ECO:0007669"/>
    <property type="project" value="InterPro"/>
</dbReference>
<dbReference type="GO" id="GO:0006508">
    <property type="term" value="P:proteolysis"/>
    <property type="evidence" value="ECO:0007669"/>
    <property type="project" value="UniProtKB-KW"/>
</dbReference>
<dbReference type="RefSeq" id="WP_109648067.1">
    <property type="nucleotide sequence ID" value="NZ_QGGB01000011.1"/>
</dbReference>
<dbReference type="GO" id="GO:0008360">
    <property type="term" value="P:regulation of cell shape"/>
    <property type="evidence" value="ECO:0007669"/>
    <property type="project" value="UniProtKB-KW"/>
</dbReference>
<dbReference type="PANTHER" id="PTHR30627">
    <property type="entry name" value="PEPTIDOGLYCAN D,D-TRANSPEPTIDASE"/>
    <property type="match status" value="1"/>
</dbReference>
<dbReference type="InterPro" id="IPR017790">
    <property type="entry name" value="Penicillin-binding_protein_2"/>
</dbReference>
<evidence type="ECO:0000256" key="6">
    <source>
        <dbReference type="ARBA" id="ARBA00022670"/>
    </source>
</evidence>
<dbReference type="Pfam" id="PF00905">
    <property type="entry name" value="Transpeptidase"/>
    <property type="match status" value="1"/>
</dbReference>
<dbReference type="InterPro" id="IPR050515">
    <property type="entry name" value="Beta-lactam/transpept"/>
</dbReference>
<dbReference type="GO" id="GO:0008658">
    <property type="term" value="F:penicillin binding"/>
    <property type="evidence" value="ECO:0007669"/>
    <property type="project" value="InterPro"/>
</dbReference>
<dbReference type="Gene3D" id="3.90.1310.10">
    <property type="entry name" value="Penicillin-binding protein 2a (Domain 2)"/>
    <property type="match status" value="1"/>
</dbReference>
<keyword evidence="11 14" id="KW-1133">Transmembrane helix</keyword>
<evidence type="ECO:0000259" key="16">
    <source>
        <dbReference type="Pfam" id="PF03717"/>
    </source>
</evidence>
<dbReference type="GO" id="GO:0009252">
    <property type="term" value="P:peptidoglycan biosynthetic process"/>
    <property type="evidence" value="ECO:0007669"/>
    <property type="project" value="UniProtKB-KW"/>
</dbReference>
<dbReference type="InterPro" id="IPR012338">
    <property type="entry name" value="Beta-lactam/transpept-like"/>
</dbReference>
<evidence type="ECO:0000313" key="17">
    <source>
        <dbReference type="EMBL" id="PWN05159.1"/>
    </source>
</evidence>
<dbReference type="OrthoDB" id="9766847at2"/>
<sequence length="621" mass="69104">MRGRNPNNLKTSIRILQAVVLIGCTVMLGRIFQLQIIDYEEYSPLSMQNSLRLEMVHPARGLILDRNGTIMVDNQPIYSITITPANFEMDNVPVLARILQMDEEVVRQQITEAQQYSWHRTSRLFTEVSFEVFSSVQENLWQLPGIGHQVESKRNYPLNLKASHIMGYLREATPEEYEQSEHLRLGDKIGKSGIEMVYEDFLRGELGSDYVRVNAYGQSLGPYNNGELNVSPVKGANLVTTIDAPLQELAERLMEGKSGGVVAMDPNTGEILSLVSSPQYDVSKLAGRTDQDYWEGINSDPMTPLFNRAISSREPPGSTFKPFMALAGLHMGLITPETSIYNSGAYFRGRAYGDTAEPGDYDLARAITFSSNTYFFWMMDQIATNGHLNEWADLIQDFGIGPRNQVDLPFEVSGIVPDSSYMNNNFGERNWGIGDLISLGVGQGMVSASPLQMAVAVSSIANGGYRVQPHVVSEIRQPDGSIDYTEPQLEHIDWVRPEYLDVVREGMRGAVTEGSGRFYANLNDIEVLGKTGTAQNPRGRNHGWFIAYAPADNPQIAVAVLTENSGYGSISAAPVASLLIEQYLTGQVERQYVLNYVLNFVPRDEETDDDSEDEESEVNDD</sequence>
<gene>
    <name evidence="17" type="primary">mrdA</name>
    <name evidence="17" type="ORF">DDZ15_15655</name>
</gene>
<dbReference type="PANTHER" id="PTHR30627:SF2">
    <property type="entry name" value="PEPTIDOGLYCAN D,D-TRANSPEPTIDASE MRDA"/>
    <property type="match status" value="1"/>
</dbReference>
<proteinExistence type="predicted"/>
<organism evidence="17 18">
    <name type="scientific">Rhodohalobacter mucosus</name>
    <dbReference type="NCBI Taxonomy" id="2079485"/>
    <lineage>
        <taxon>Bacteria</taxon>
        <taxon>Pseudomonadati</taxon>
        <taxon>Balneolota</taxon>
        <taxon>Balneolia</taxon>
        <taxon>Balneolales</taxon>
        <taxon>Balneolaceae</taxon>
        <taxon>Rhodohalobacter</taxon>
    </lineage>
</organism>
<keyword evidence="13" id="KW-0961">Cell wall biogenesis/degradation</keyword>
<dbReference type="Gene3D" id="3.40.710.10">
    <property type="entry name" value="DD-peptidase/beta-lactamase superfamily"/>
    <property type="match status" value="1"/>
</dbReference>
<reference evidence="17 18" key="1">
    <citation type="submission" date="2018-05" db="EMBL/GenBank/DDBJ databases">
        <title>Rhodohalobacter halophilus gen. nov., sp. nov., a moderately halophilic member of the family Balneolaceae.</title>
        <authorList>
            <person name="Liu Z.-W."/>
        </authorList>
    </citation>
    <scope>NUCLEOTIDE SEQUENCE [LARGE SCALE GENOMIC DNA]</scope>
    <source>
        <strain evidence="17 18">8A47</strain>
    </source>
</reference>
<feature type="domain" description="Penicillin-binding protein transpeptidase" evidence="15">
    <location>
        <begin position="259"/>
        <end position="578"/>
    </location>
</feature>
<evidence type="ECO:0000256" key="10">
    <source>
        <dbReference type="ARBA" id="ARBA00022984"/>
    </source>
</evidence>
<dbReference type="EMBL" id="QGGB01000011">
    <property type="protein sequence ID" value="PWN05159.1"/>
    <property type="molecule type" value="Genomic_DNA"/>
</dbReference>
<evidence type="ECO:0000256" key="13">
    <source>
        <dbReference type="ARBA" id="ARBA00023316"/>
    </source>
</evidence>
<evidence type="ECO:0000256" key="1">
    <source>
        <dbReference type="ARBA" id="ARBA00004167"/>
    </source>
</evidence>
<evidence type="ECO:0000259" key="15">
    <source>
        <dbReference type="Pfam" id="PF00905"/>
    </source>
</evidence>
<evidence type="ECO:0000256" key="2">
    <source>
        <dbReference type="ARBA" id="ARBA00004236"/>
    </source>
</evidence>
<dbReference type="NCBIfam" id="TIGR03423">
    <property type="entry name" value="pbp2_mrdA"/>
    <property type="match status" value="1"/>
</dbReference>
<feature type="domain" description="Penicillin-binding protein dimerisation" evidence="16">
    <location>
        <begin position="57"/>
        <end position="219"/>
    </location>
</feature>
<evidence type="ECO:0000256" key="3">
    <source>
        <dbReference type="ARBA" id="ARBA00022475"/>
    </source>
</evidence>
<keyword evidence="7 14" id="KW-0812">Transmembrane</keyword>
<evidence type="ECO:0000256" key="4">
    <source>
        <dbReference type="ARBA" id="ARBA00022519"/>
    </source>
</evidence>
<dbReference type="GO" id="GO:0071972">
    <property type="term" value="F:peptidoglycan L,D-transpeptidase activity"/>
    <property type="evidence" value="ECO:0007669"/>
    <property type="project" value="TreeGrafter"/>
</dbReference>
<keyword evidence="5" id="KW-0121">Carboxypeptidase</keyword>
<evidence type="ECO:0000256" key="5">
    <source>
        <dbReference type="ARBA" id="ARBA00022645"/>
    </source>
</evidence>
<evidence type="ECO:0000256" key="9">
    <source>
        <dbReference type="ARBA" id="ARBA00022960"/>
    </source>
</evidence>
<feature type="transmembrane region" description="Helical" evidence="14">
    <location>
        <begin position="12"/>
        <end position="32"/>
    </location>
</feature>
<keyword evidence="18" id="KW-1185">Reference proteome</keyword>
<dbReference type="Pfam" id="PF03717">
    <property type="entry name" value="PBP_dimer"/>
    <property type="match status" value="1"/>
</dbReference>
<comment type="caution">
    <text evidence="17">The sequence shown here is derived from an EMBL/GenBank/DDBJ whole genome shotgun (WGS) entry which is preliminary data.</text>
</comment>
<dbReference type="Proteomes" id="UP000245533">
    <property type="component" value="Unassembled WGS sequence"/>
</dbReference>
<dbReference type="GO" id="GO:0005886">
    <property type="term" value="C:plasma membrane"/>
    <property type="evidence" value="ECO:0007669"/>
    <property type="project" value="UniProtKB-SubCell"/>
</dbReference>
<evidence type="ECO:0000256" key="8">
    <source>
        <dbReference type="ARBA" id="ARBA00022801"/>
    </source>
</evidence>